<reference evidence="1 2" key="1">
    <citation type="journal article" date="2022" name="bioRxiv">
        <title>The genome of the oomycete Peronosclerospora sorghi, a cosmopolitan pathogen of maize and sorghum, is inflated with dispersed pseudogenes.</title>
        <authorList>
            <person name="Fletcher K."/>
            <person name="Martin F."/>
            <person name="Isakeit T."/>
            <person name="Cavanaugh K."/>
            <person name="Magill C."/>
            <person name="Michelmore R."/>
        </authorList>
    </citation>
    <scope>NUCLEOTIDE SEQUENCE [LARGE SCALE GENOMIC DNA]</scope>
    <source>
        <strain evidence="1">P6</strain>
    </source>
</reference>
<accession>A0ACC0WHA0</accession>
<organism evidence="1 2">
    <name type="scientific">Peronosclerospora sorghi</name>
    <dbReference type="NCBI Taxonomy" id="230839"/>
    <lineage>
        <taxon>Eukaryota</taxon>
        <taxon>Sar</taxon>
        <taxon>Stramenopiles</taxon>
        <taxon>Oomycota</taxon>
        <taxon>Peronosporomycetes</taxon>
        <taxon>Peronosporales</taxon>
        <taxon>Peronosporaceae</taxon>
        <taxon>Peronosclerospora</taxon>
    </lineage>
</organism>
<protein>
    <submittedName>
        <fullName evidence="1">Uncharacterized protein</fullName>
    </submittedName>
</protein>
<comment type="caution">
    <text evidence="1">The sequence shown here is derived from an EMBL/GenBank/DDBJ whole genome shotgun (WGS) entry which is preliminary data.</text>
</comment>
<evidence type="ECO:0000313" key="1">
    <source>
        <dbReference type="EMBL" id="KAI9917972.1"/>
    </source>
</evidence>
<proteinExistence type="predicted"/>
<dbReference type="EMBL" id="CM047592">
    <property type="protein sequence ID" value="KAI9917972.1"/>
    <property type="molecule type" value="Genomic_DNA"/>
</dbReference>
<gene>
    <name evidence="1" type="ORF">PsorP6_012547</name>
</gene>
<dbReference type="Proteomes" id="UP001163321">
    <property type="component" value="Chromosome 13"/>
</dbReference>
<name>A0ACC0WHA0_9STRA</name>
<keyword evidence="2" id="KW-1185">Reference proteome</keyword>
<evidence type="ECO:0000313" key="2">
    <source>
        <dbReference type="Proteomes" id="UP001163321"/>
    </source>
</evidence>
<sequence>MKTIYRCSHARVLETGSVCNNTLLGLTSENSIIAKLYEENKQEKLKNGILKECLREKNHVKPKVMKSCKHVKQKLQDARDSGLRQMLVDIEARCNMFEKKIFA</sequence>